<dbReference type="OrthoDB" id="9796919at2"/>
<evidence type="ECO:0000313" key="4">
    <source>
        <dbReference type="EMBL" id="KTD52180.1"/>
    </source>
</evidence>
<keyword evidence="5" id="KW-1185">Reference proteome</keyword>
<organism evidence="4 5">
    <name type="scientific">Legionella quinlivanii</name>
    <dbReference type="NCBI Taxonomy" id="45073"/>
    <lineage>
        <taxon>Bacteria</taxon>
        <taxon>Pseudomonadati</taxon>
        <taxon>Pseudomonadota</taxon>
        <taxon>Gammaproteobacteria</taxon>
        <taxon>Legionellales</taxon>
        <taxon>Legionellaceae</taxon>
        <taxon>Legionella</taxon>
    </lineage>
</organism>
<keyword evidence="1" id="KW-0808">Transferase</keyword>
<reference evidence="4 5" key="1">
    <citation type="submission" date="2015-11" db="EMBL/GenBank/DDBJ databases">
        <title>Genomic analysis of 38 Legionella species identifies large and diverse effector repertoires.</title>
        <authorList>
            <person name="Burstein D."/>
            <person name="Amaro F."/>
            <person name="Zusman T."/>
            <person name="Lifshitz Z."/>
            <person name="Cohen O."/>
            <person name="Gilbert J.A."/>
            <person name="Pupko T."/>
            <person name="Shuman H.A."/>
            <person name="Segal G."/>
        </authorList>
    </citation>
    <scope>NUCLEOTIDE SEQUENCE [LARGE SCALE GENOMIC DNA]</scope>
    <source>
        <strain evidence="4 5">CDC#1442-AUS-E</strain>
    </source>
</reference>
<evidence type="ECO:0000259" key="3">
    <source>
        <dbReference type="PROSITE" id="PS51186"/>
    </source>
</evidence>
<dbReference type="InterPro" id="IPR000182">
    <property type="entry name" value="GNAT_dom"/>
</dbReference>
<dbReference type="Gene3D" id="3.40.630.30">
    <property type="match status" value="2"/>
</dbReference>
<sequence length="298" mass="34519">MLLRTYQLTEMQMDALTDLKNRCKAIDGGLPSFYPHILRQKRETANNILYYVDNRLVAFLSVYFFYEDACEVSILVEPGSRRQGLASKLLFNILPLLQSKKMKRLIFSMGHKFNESWLGPLGFNYQQSDYHMQRQSYEPILVNHSALSFRKAVFDDAGLLCEIDNSAFKMDVPSNIERFIQIMNDPDYSIYLAIKGEQPIGKAHIHWQNDKATFSDIAILPEFQGQGFGSTLLAYCINKALMQEVYKLTLDVETTNQNALNLYLRHDFKIASVYDYWVINIEKIQTLLERSHFSDDSC</sequence>
<dbReference type="CDD" id="cd04301">
    <property type="entry name" value="NAT_SF"/>
    <property type="match status" value="2"/>
</dbReference>
<dbReference type="PROSITE" id="PS51186">
    <property type="entry name" value="GNAT"/>
    <property type="match status" value="2"/>
</dbReference>
<dbReference type="EMBL" id="LNYS01000006">
    <property type="protein sequence ID" value="KTD52180.1"/>
    <property type="molecule type" value="Genomic_DNA"/>
</dbReference>
<dbReference type="PANTHER" id="PTHR43877">
    <property type="entry name" value="AMINOALKYLPHOSPHONATE N-ACETYLTRANSFERASE-RELATED-RELATED"/>
    <property type="match status" value="1"/>
</dbReference>
<evidence type="ECO:0000256" key="2">
    <source>
        <dbReference type="ARBA" id="ARBA00023315"/>
    </source>
</evidence>
<dbReference type="RefSeq" id="WP_058507109.1">
    <property type="nucleotide sequence ID" value="NZ_CAAAIK010000006.1"/>
</dbReference>
<dbReference type="PANTHER" id="PTHR43877:SF2">
    <property type="entry name" value="AMINOALKYLPHOSPHONATE N-ACETYLTRANSFERASE-RELATED"/>
    <property type="match status" value="1"/>
</dbReference>
<dbReference type="Proteomes" id="UP000054618">
    <property type="component" value="Unassembled WGS sequence"/>
</dbReference>
<proteinExistence type="predicted"/>
<name>A0A0W0Y6B5_9GAMM</name>
<dbReference type="STRING" id="45073.Lqui_1024"/>
<dbReference type="Pfam" id="PF00583">
    <property type="entry name" value="Acetyltransf_1"/>
    <property type="match status" value="2"/>
</dbReference>
<dbReference type="PATRIC" id="fig|45073.5.peg.1081"/>
<comment type="caution">
    <text evidence="4">The sequence shown here is derived from an EMBL/GenBank/DDBJ whole genome shotgun (WGS) entry which is preliminary data.</text>
</comment>
<feature type="domain" description="N-acetyltransferase" evidence="3">
    <location>
        <begin position="147"/>
        <end position="288"/>
    </location>
</feature>
<dbReference type="InterPro" id="IPR050832">
    <property type="entry name" value="Bact_Acetyltransf"/>
</dbReference>
<gene>
    <name evidence="4" type="ORF">Lqui_1024</name>
</gene>
<dbReference type="AlphaFoldDB" id="A0A0W0Y6B5"/>
<evidence type="ECO:0000256" key="1">
    <source>
        <dbReference type="ARBA" id="ARBA00022679"/>
    </source>
</evidence>
<accession>A0A0W0Y6B5</accession>
<feature type="domain" description="N-acetyltransferase" evidence="3">
    <location>
        <begin position="3"/>
        <end position="156"/>
    </location>
</feature>
<evidence type="ECO:0000313" key="5">
    <source>
        <dbReference type="Proteomes" id="UP000054618"/>
    </source>
</evidence>
<dbReference type="SUPFAM" id="SSF55729">
    <property type="entry name" value="Acyl-CoA N-acyltransferases (Nat)"/>
    <property type="match status" value="2"/>
</dbReference>
<protein>
    <recommendedName>
        <fullName evidence="3">N-acetyltransferase domain-containing protein</fullName>
    </recommendedName>
</protein>
<keyword evidence="2" id="KW-0012">Acyltransferase</keyword>
<dbReference type="GO" id="GO:0016747">
    <property type="term" value="F:acyltransferase activity, transferring groups other than amino-acyl groups"/>
    <property type="evidence" value="ECO:0007669"/>
    <property type="project" value="InterPro"/>
</dbReference>
<dbReference type="InterPro" id="IPR016181">
    <property type="entry name" value="Acyl_CoA_acyltransferase"/>
</dbReference>